<dbReference type="Gene3D" id="3.40.50.10860">
    <property type="entry name" value="Leucine Dehydrogenase, chain A, domain 1"/>
    <property type="match status" value="1"/>
</dbReference>
<dbReference type="PANTHER" id="PTHR11606">
    <property type="entry name" value="GLUTAMATE DEHYDROGENASE"/>
    <property type="match status" value="1"/>
</dbReference>
<feature type="site" description="Important for catalysis" evidence="6">
    <location>
        <position position="148"/>
    </location>
</feature>
<dbReference type="InterPro" id="IPR046346">
    <property type="entry name" value="Aminoacid_DH-like_N_sf"/>
</dbReference>
<dbReference type="PIRSF" id="PIRSF000185">
    <property type="entry name" value="Glu_DH"/>
    <property type="match status" value="1"/>
</dbReference>
<evidence type="ECO:0000256" key="1">
    <source>
        <dbReference type="ARBA" id="ARBA00006382"/>
    </source>
</evidence>
<dbReference type="Gene3D" id="3.40.50.720">
    <property type="entry name" value="NAD(P)-binding Rossmann-like Domain"/>
    <property type="match status" value="1"/>
</dbReference>
<dbReference type="InterPro" id="IPR033922">
    <property type="entry name" value="NAD_bind_Glu_DH"/>
</dbReference>
<feature type="binding site" evidence="5">
    <location>
        <position position="194"/>
    </location>
    <ligand>
        <name>NAD(+)</name>
        <dbReference type="ChEBI" id="CHEBI:57540"/>
    </ligand>
</feature>
<dbReference type="CDD" id="cd01076">
    <property type="entry name" value="NAD_bind_1_Glu_DH"/>
    <property type="match status" value="1"/>
</dbReference>
<dbReference type="FunFam" id="3.40.50.10860:FF:000003">
    <property type="entry name" value="Glutamate dehydrogenase"/>
    <property type="match status" value="1"/>
</dbReference>
<keyword evidence="2 3" id="KW-0560">Oxidoreductase</keyword>
<organism evidence="9 10">
    <name type="scientific">Paragemmobacter straminiformis</name>
    <dbReference type="NCBI Taxonomy" id="2045119"/>
    <lineage>
        <taxon>Bacteria</taxon>
        <taxon>Pseudomonadati</taxon>
        <taxon>Pseudomonadota</taxon>
        <taxon>Alphaproteobacteria</taxon>
        <taxon>Rhodobacterales</taxon>
        <taxon>Paracoccaceae</taxon>
        <taxon>Paragemmobacter</taxon>
    </lineage>
</organism>
<evidence type="ECO:0000256" key="5">
    <source>
        <dbReference type="PIRSR" id="PIRSR000185-2"/>
    </source>
</evidence>
<evidence type="ECO:0000259" key="8">
    <source>
        <dbReference type="SMART" id="SM00839"/>
    </source>
</evidence>
<dbReference type="InterPro" id="IPR014362">
    <property type="entry name" value="Glu_DH"/>
</dbReference>
<feature type="active site" description="Proton donor" evidence="4">
    <location>
        <position position="106"/>
    </location>
</feature>
<evidence type="ECO:0000256" key="2">
    <source>
        <dbReference type="ARBA" id="ARBA00023002"/>
    </source>
</evidence>
<feature type="domain" description="Glutamate/phenylalanine/leucine/valine/L-tryptophan dehydrogenase C-terminal" evidence="8">
    <location>
        <begin position="187"/>
        <end position="475"/>
    </location>
</feature>
<dbReference type="SUPFAM" id="SSF53223">
    <property type="entry name" value="Aminoacid dehydrogenase-like, N-terminal domain"/>
    <property type="match status" value="1"/>
</dbReference>
<dbReference type="SUPFAM" id="SSF51735">
    <property type="entry name" value="NAD(P)-binding Rossmann-fold domains"/>
    <property type="match status" value="1"/>
</dbReference>
<dbReference type="Pfam" id="PF02812">
    <property type="entry name" value="ELFV_dehydrog_N"/>
    <property type="match status" value="1"/>
</dbReference>
<proteinExistence type="inferred from homology"/>
<name>A0A842I2L7_9RHOB</name>
<dbReference type="EMBL" id="JACLQD010000001">
    <property type="protein sequence ID" value="MBC2833999.1"/>
    <property type="molecule type" value="Genomic_DNA"/>
</dbReference>
<feature type="binding site" evidence="5">
    <location>
        <position position="70"/>
    </location>
    <ligand>
        <name>substrate</name>
    </ligand>
</feature>
<dbReference type="AlphaFoldDB" id="A0A842I2L7"/>
<dbReference type="GO" id="GO:0004352">
    <property type="term" value="F:glutamate dehydrogenase (NAD+) activity"/>
    <property type="evidence" value="ECO:0007669"/>
    <property type="project" value="TreeGrafter"/>
</dbReference>
<keyword evidence="5" id="KW-0520">NAD</keyword>
<comment type="caution">
    <text evidence="9">The sequence shown here is derived from an EMBL/GenBank/DDBJ whole genome shotgun (WGS) entry which is preliminary data.</text>
</comment>
<dbReference type="InterPro" id="IPR036291">
    <property type="entry name" value="NAD(P)-bd_dom_sf"/>
</dbReference>
<dbReference type="Proteomes" id="UP000555411">
    <property type="component" value="Unassembled WGS sequence"/>
</dbReference>
<evidence type="ECO:0000313" key="10">
    <source>
        <dbReference type="Proteomes" id="UP000555411"/>
    </source>
</evidence>
<evidence type="ECO:0000256" key="7">
    <source>
        <dbReference type="RuleBase" id="RU004417"/>
    </source>
</evidence>
<dbReference type="FunFam" id="3.40.50.720:FF:000100">
    <property type="entry name" value="Glutamate dehydrogenase 1, mitochondrial"/>
    <property type="match status" value="1"/>
</dbReference>
<dbReference type="GO" id="GO:0006538">
    <property type="term" value="P:L-glutamate catabolic process"/>
    <property type="evidence" value="ECO:0007669"/>
    <property type="project" value="TreeGrafter"/>
</dbReference>
<keyword evidence="5" id="KW-0547">Nucleotide-binding</keyword>
<feature type="binding site" evidence="5">
    <location>
        <position position="94"/>
    </location>
    <ligand>
        <name>substrate</name>
    </ligand>
</feature>
<feature type="binding site" evidence="5">
    <location>
        <position position="364"/>
    </location>
    <ligand>
        <name>substrate</name>
    </ligand>
</feature>
<dbReference type="PANTHER" id="PTHR11606:SF13">
    <property type="entry name" value="GLUTAMATE DEHYDROGENASE 1, MITOCHONDRIAL"/>
    <property type="match status" value="1"/>
</dbReference>
<accession>A0A842I2L7</accession>
<evidence type="ECO:0000313" key="9">
    <source>
        <dbReference type="EMBL" id="MBC2833999.1"/>
    </source>
</evidence>
<dbReference type="PRINTS" id="PR00082">
    <property type="entry name" value="GLFDHDRGNASE"/>
</dbReference>
<dbReference type="SMART" id="SM00839">
    <property type="entry name" value="ELFV_dehydrog"/>
    <property type="match status" value="1"/>
</dbReference>
<gene>
    <name evidence="9" type="ORF">H7F16_00670</name>
</gene>
<protein>
    <recommendedName>
        <fullName evidence="3">Glutamate dehydrogenase</fullName>
    </recommendedName>
</protein>
<sequence>MTAKEPSFRESVDLMFNRAVRLMDLPAGLEQKIRVCNSTYTVRFGVRLRGKIETFTGYRSVHSEHMEPVKGGIRYALSVHQDEVEALAALMTYKCALVETPFGGSKGGLCIDPRAWDEHELEQITRRFAYELIKRDLIHPAQNVPAPDMGTGEREMAWIADQYARMNTTDINAKACVTGKPPHAGGIQGRVEATGRGVQYALREFFRHPEDVAKANLAGGLSGKRAVVQGLGNVGYHAAKFLSEEDGVKITAIIERDGALIDEAGLNVEAVRQHMNATGGLLKGYAGASFTEDGAAVLERPCDMLIPAALEGVINLSNADRITAPLIIEAANGPVTYGADEILRKKGCVIIPDMYANAGGVTVSYFEWVKNLSHIRFGRMQRRAEESRSRLLVEELERLSADQNLGWTLTADFKERFLTGSDELALVRSGLDDTMRTAYQAMRAVWHGREDVEDLRVAAYIVSIGRVAATYRSKGL</sequence>
<dbReference type="InterPro" id="IPR006095">
    <property type="entry name" value="Glu/Leu/Phe/Val/Trp_DH"/>
</dbReference>
<dbReference type="InterPro" id="IPR006096">
    <property type="entry name" value="Glu/Leu/Phe/Val/Trp_DH_C"/>
</dbReference>
<evidence type="ECO:0000256" key="3">
    <source>
        <dbReference type="PIRNR" id="PIRNR000185"/>
    </source>
</evidence>
<reference evidence="9 10" key="1">
    <citation type="journal article" date="2017" name="Int. J. Syst. Evol. Microbiol.">
        <title>Gemmobacter straminiformis sp. nov., isolated from an artificial fountain.</title>
        <authorList>
            <person name="Kang J.Y."/>
            <person name="Kim M.J."/>
            <person name="Chun J."/>
            <person name="Son K.P."/>
            <person name="Jahng K.Y."/>
        </authorList>
    </citation>
    <scope>NUCLEOTIDE SEQUENCE [LARGE SCALE GENOMIC DNA]</scope>
    <source>
        <strain evidence="9 10">CAM-8</strain>
    </source>
</reference>
<feature type="binding site" evidence="5">
    <location>
        <position position="233"/>
    </location>
    <ligand>
        <name>NAD(+)</name>
        <dbReference type="ChEBI" id="CHEBI:57540"/>
    </ligand>
</feature>
<evidence type="ECO:0000256" key="6">
    <source>
        <dbReference type="PIRSR" id="PIRSR000185-3"/>
    </source>
</evidence>
<dbReference type="InterPro" id="IPR006097">
    <property type="entry name" value="Glu/Leu/Phe/Val/Trp_DH_dimer"/>
</dbReference>
<dbReference type="GO" id="GO:0000166">
    <property type="term" value="F:nucleotide binding"/>
    <property type="evidence" value="ECO:0007669"/>
    <property type="project" value="UniProtKB-KW"/>
</dbReference>
<evidence type="ECO:0000256" key="4">
    <source>
        <dbReference type="PIRSR" id="PIRSR000185-1"/>
    </source>
</evidence>
<dbReference type="RefSeq" id="WP_185795631.1">
    <property type="nucleotide sequence ID" value="NZ_JACLQD010000001.1"/>
</dbReference>
<keyword evidence="10" id="KW-1185">Reference proteome</keyword>
<dbReference type="Pfam" id="PF00208">
    <property type="entry name" value="ELFV_dehydrog"/>
    <property type="match status" value="1"/>
</dbReference>
<comment type="similarity">
    <text evidence="1 3 7">Belongs to the Glu/Leu/Phe/Val dehydrogenases family.</text>
</comment>